<evidence type="ECO:0000313" key="4">
    <source>
        <dbReference type="Proteomes" id="UP001491310"/>
    </source>
</evidence>
<comment type="caution">
    <text evidence="3">The sequence shown here is derived from an EMBL/GenBank/DDBJ whole genome shotgun (WGS) entry which is preliminary data.</text>
</comment>
<evidence type="ECO:0000256" key="2">
    <source>
        <dbReference type="SAM" id="Phobius"/>
    </source>
</evidence>
<dbReference type="Proteomes" id="UP001491310">
    <property type="component" value="Unassembled WGS sequence"/>
</dbReference>
<evidence type="ECO:0000256" key="1">
    <source>
        <dbReference type="SAM" id="MobiDB-lite"/>
    </source>
</evidence>
<organism evidence="3 4">
    <name type="scientific">Coccomyxa subellipsoidea</name>
    <dbReference type="NCBI Taxonomy" id="248742"/>
    <lineage>
        <taxon>Eukaryota</taxon>
        <taxon>Viridiplantae</taxon>
        <taxon>Chlorophyta</taxon>
        <taxon>core chlorophytes</taxon>
        <taxon>Trebouxiophyceae</taxon>
        <taxon>Trebouxiophyceae incertae sedis</taxon>
        <taxon>Coccomyxaceae</taxon>
        <taxon>Coccomyxa</taxon>
    </lineage>
</organism>
<keyword evidence="2" id="KW-0812">Transmembrane</keyword>
<feature type="compositionally biased region" description="Low complexity" evidence="1">
    <location>
        <begin position="7"/>
        <end position="20"/>
    </location>
</feature>
<reference evidence="3 4" key="1">
    <citation type="journal article" date="2024" name="Nat. Commun.">
        <title>Phylogenomics reveals the evolutionary origins of lichenization in chlorophyte algae.</title>
        <authorList>
            <person name="Puginier C."/>
            <person name="Libourel C."/>
            <person name="Otte J."/>
            <person name="Skaloud P."/>
            <person name="Haon M."/>
            <person name="Grisel S."/>
            <person name="Petersen M."/>
            <person name="Berrin J.G."/>
            <person name="Delaux P.M."/>
            <person name="Dal Grande F."/>
            <person name="Keller J."/>
        </authorList>
    </citation>
    <scope>NUCLEOTIDE SEQUENCE [LARGE SCALE GENOMIC DNA]</scope>
    <source>
        <strain evidence="3 4">SAG 216-7</strain>
    </source>
</reference>
<keyword evidence="2" id="KW-1133">Transmembrane helix</keyword>
<keyword evidence="4" id="KW-1185">Reference proteome</keyword>
<proteinExistence type="predicted"/>
<protein>
    <submittedName>
        <fullName evidence="3">Uncharacterized protein</fullName>
    </submittedName>
</protein>
<gene>
    <name evidence="3" type="ORF">WJX75_003682</name>
</gene>
<accession>A0ABR2YD15</accession>
<feature type="transmembrane region" description="Helical" evidence="2">
    <location>
        <begin position="25"/>
        <end position="49"/>
    </location>
</feature>
<feature type="region of interest" description="Disordered" evidence="1">
    <location>
        <begin position="1"/>
        <end position="20"/>
    </location>
</feature>
<sequence>MDGSVISGDSSPTNVSSSTSATTSYISYVPVFGCITAVVSISAGTGFVLDNFSVPAKISFTNQASLLITSASIEKGPVLLKPTTKRVVASLLYVSPPWPPPAANLTITIPA</sequence>
<evidence type="ECO:0000313" key="3">
    <source>
        <dbReference type="EMBL" id="KAK9902717.1"/>
    </source>
</evidence>
<name>A0ABR2YD15_9CHLO</name>
<dbReference type="EMBL" id="JALJOT010000015">
    <property type="protein sequence ID" value="KAK9902717.1"/>
    <property type="molecule type" value="Genomic_DNA"/>
</dbReference>
<keyword evidence="2" id="KW-0472">Membrane</keyword>